<evidence type="ECO:0000313" key="12">
    <source>
        <dbReference type="EMBL" id="MEN2986689.1"/>
    </source>
</evidence>
<accession>A0ABU9YD22</accession>
<dbReference type="CDD" id="cd00383">
    <property type="entry name" value="trans_reg_C"/>
    <property type="match status" value="1"/>
</dbReference>
<dbReference type="InterPro" id="IPR036388">
    <property type="entry name" value="WH-like_DNA-bd_sf"/>
</dbReference>
<dbReference type="Gene3D" id="6.10.250.690">
    <property type="match status" value="1"/>
</dbReference>
<keyword evidence="6 9" id="KW-0238">DNA-binding</keyword>
<evidence type="ECO:0000259" key="10">
    <source>
        <dbReference type="PROSITE" id="PS50110"/>
    </source>
</evidence>
<dbReference type="Gene3D" id="1.10.10.10">
    <property type="entry name" value="Winged helix-like DNA-binding domain superfamily/Winged helix DNA-binding domain"/>
    <property type="match status" value="1"/>
</dbReference>
<dbReference type="InterPro" id="IPR001867">
    <property type="entry name" value="OmpR/PhoB-type_DNA-bd"/>
</dbReference>
<dbReference type="EMBL" id="JBBKTW010000001">
    <property type="protein sequence ID" value="MEN2986689.1"/>
    <property type="molecule type" value="Genomic_DNA"/>
</dbReference>
<keyword evidence="5" id="KW-0805">Transcription regulation</keyword>
<evidence type="ECO:0000256" key="8">
    <source>
        <dbReference type="PROSITE-ProRule" id="PRU00169"/>
    </source>
</evidence>
<organism evidence="12 13">
    <name type="scientific">Tistrella arctica</name>
    <dbReference type="NCBI Taxonomy" id="3133430"/>
    <lineage>
        <taxon>Bacteria</taxon>
        <taxon>Pseudomonadati</taxon>
        <taxon>Pseudomonadota</taxon>
        <taxon>Alphaproteobacteria</taxon>
        <taxon>Geminicoccales</taxon>
        <taxon>Geminicoccaceae</taxon>
        <taxon>Tistrella</taxon>
    </lineage>
</organism>
<reference evidence="12 13" key="1">
    <citation type="submission" date="2024-03" db="EMBL/GenBank/DDBJ databases">
        <title>High-quality draft genome sequencing of Tistrella sp. BH-R2-4.</title>
        <authorList>
            <person name="Dong C."/>
        </authorList>
    </citation>
    <scope>NUCLEOTIDE SEQUENCE [LARGE SCALE GENOMIC DNA]</scope>
    <source>
        <strain evidence="12 13">BH-R2-4</strain>
    </source>
</reference>
<protein>
    <submittedName>
        <fullName evidence="12">Response regulator transcription factor</fullName>
    </submittedName>
</protein>
<dbReference type="SMART" id="SM00448">
    <property type="entry name" value="REC"/>
    <property type="match status" value="1"/>
</dbReference>
<gene>
    <name evidence="12" type="ORF">WG926_00120</name>
</gene>
<evidence type="ECO:0000256" key="4">
    <source>
        <dbReference type="ARBA" id="ARBA00023012"/>
    </source>
</evidence>
<keyword evidence="2" id="KW-0963">Cytoplasm</keyword>
<dbReference type="PROSITE" id="PS51755">
    <property type="entry name" value="OMPR_PHOB"/>
    <property type="match status" value="1"/>
</dbReference>
<proteinExistence type="predicted"/>
<keyword evidence="4" id="KW-0902">Two-component regulatory system</keyword>
<dbReference type="Gene3D" id="3.40.50.2300">
    <property type="match status" value="1"/>
</dbReference>
<evidence type="ECO:0000256" key="7">
    <source>
        <dbReference type="ARBA" id="ARBA00023163"/>
    </source>
</evidence>
<evidence type="ECO:0000259" key="11">
    <source>
        <dbReference type="PROSITE" id="PS51755"/>
    </source>
</evidence>
<dbReference type="InterPro" id="IPR001789">
    <property type="entry name" value="Sig_transdc_resp-reg_receiver"/>
</dbReference>
<dbReference type="PANTHER" id="PTHR48111">
    <property type="entry name" value="REGULATOR OF RPOS"/>
    <property type="match status" value="1"/>
</dbReference>
<keyword evidence="7" id="KW-0804">Transcription</keyword>
<evidence type="ECO:0000313" key="13">
    <source>
        <dbReference type="Proteomes" id="UP001413721"/>
    </source>
</evidence>
<dbReference type="Pfam" id="PF00486">
    <property type="entry name" value="Trans_reg_C"/>
    <property type="match status" value="1"/>
</dbReference>
<dbReference type="PANTHER" id="PTHR48111:SF39">
    <property type="entry name" value="TRANSCRIPTIONAL REGULATORY PROTEIN CPXR"/>
    <property type="match status" value="1"/>
</dbReference>
<evidence type="ECO:0000256" key="3">
    <source>
        <dbReference type="ARBA" id="ARBA00022553"/>
    </source>
</evidence>
<dbReference type="Proteomes" id="UP001413721">
    <property type="component" value="Unassembled WGS sequence"/>
</dbReference>
<feature type="domain" description="Response regulatory" evidence="10">
    <location>
        <begin position="5"/>
        <end position="118"/>
    </location>
</feature>
<feature type="DNA-binding region" description="OmpR/PhoB-type" evidence="9">
    <location>
        <begin position="129"/>
        <end position="228"/>
    </location>
</feature>
<feature type="domain" description="OmpR/PhoB-type" evidence="11">
    <location>
        <begin position="129"/>
        <end position="228"/>
    </location>
</feature>
<evidence type="ECO:0000256" key="9">
    <source>
        <dbReference type="PROSITE-ProRule" id="PRU01091"/>
    </source>
</evidence>
<dbReference type="InterPro" id="IPR016032">
    <property type="entry name" value="Sig_transdc_resp-reg_C-effctor"/>
</dbReference>
<dbReference type="PROSITE" id="PS50110">
    <property type="entry name" value="RESPONSE_REGULATORY"/>
    <property type="match status" value="1"/>
</dbReference>
<feature type="modified residue" description="4-aspartylphosphate" evidence="8">
    <location>
        <position position="54"/>
    </location>
</feature>
<evidence type="ECO:0000256" key="2">
    <source>
        <dbReference type="ARBA" id="ARBA00022490"/>
    </source>
</evidence>
<dbReference type="Pfam" id="PF00072">
    <property type="entry name" value="Response_reg"/>
    <property type="match status" value="1"/>
</dbReference>
<evidence type="ECO:0000256" key="6">
    <source>
        <dbReference type="ARBA" id="ARBA00023125"/>
    </source>
</evidence>
<comment type="caution">
    <text evidence="12">The sequence shown here is derived from an EMBL/GenBank/DDBJ whole genome shotgun (WGS) entry which is preliminary data.</text>
</comment>
<evidence type="ECO:0000256" key="1">
    <source>
        <dbReference type="ARBA" id="ARBA00004496"/>
    </source>
</evidence>
<evidence type="ECO:0000256" key="5">
    <source>
        <dbReference type="ARBA" id="ARBA00023015"/>
    </source>
</evidence>
<dbReference type="SUPFAM" id="SSF52172">
    <property type="entry name" value="CheY-like"/>
    <property type="match status" value="1"/>
</dbReference>
<keyword evidence="13" id="KW-1185">Reference proteome</keyword>
<dbReference type="SUPFAM" id="SSF46894">
    <property type="entry name" value="C-terminal effector domain of the bipartite response regulators"/>
    <property type="match status" value="1"/>
</dbReference>
<dbReference type="InterPro" id="IPR039420">
    <property type="entry name" value="WalR-like"/>
</dbReference>
<keyword evidence="3 8" id="KW-0597">Phosphoprotein</keyword>
<dbReference type="SMART" id="SM00862">
    <property type="entry name" value="Trans_reg_C"/>
    <property type="match status" value="1"/>
</dbReference>
<sequence length="229" mass="25148">MPAVPILMIDDDAELGAMLTEYLAAEGFETTVMLTGEAGVAAALGGGFAAVILDIMLPRIGGLDVLRRIRHASRVPVIMLTARGDNVDRVVGLELGADDYVAKPCYPRELVARLRAVLRRTDAASMISPSVLVLAGIRLEPDGRRVTIDGQDAELTVTEFNLLERLLRAGTRVISKDELSREVLGRPHEAYDRSLDVHMSHLRRKLQDYGADDTLFETVRGIGYRVRQD</sequence>
<dbReference type="InterPro" id="IPR011006">
    <property type="entry name" value="CheY-like_superfamily"/>
</dbReference>
<comment type="subcellular location">
    <subcellularLocation>
        <location evidence="1">Cytoplasm</location>
    </subcellularLocation>
</comment>
<name>A0ABU9YD22_9PROT</name>